<evidence type="ECO:0000313" key="4">
    <source>
        <dbReference type="Proteomes" id="UP001597285"/>
    </source>
</evidence>
<protein>
    <submittedName>
        <fullName evidence="3">DUF3899 domain-containing protein</fullName>
    </submittedName>
</protein>
<evidence type="ECO:0000256" key="1">
    <source>
        <dbReference type="SAM" id="Phobius"/>
    </source>
</evidence>
<organism evidence="3 4">
    <name type="scientific">Carnobacterium antarcticum</name>
    <dbReference type="NCBI Taxonomy" id="2126436"/>
    <lineage>
        <taxon>Bacteria</taxon>
        <taxon>Bacillati</taxon>
        <taxon>Bacillota</taxon>
        <taxon>Bacilli</taxon>
        <taxon>Lactobacillales</taxon>
        <taxon>Carnobacteriaceae</taxon>
        <taxon>Carnobacterium</taxon>
    </lineage>
</organism>
<dbReference type="InterPro" id="IPR025007">
    <property type="entry name" value="DUF3899"/>
</dbReference>
<keyword evidence="1" id="KW-1133">Transmembrane helix</keyword>
<feature type="domain" description="DUF3899" evidence="2">
    <location>
        <begin position="36"/>
        <end position="116"/>
    </location>
</feature>
<gene>
    <name evidence="3" type="ORF">ACFSBK_07805</name>
</gene>
<feature type="transmembrane region" description="Helical" evidence="1">
    <location>
        <begin position="37"/>
        <end position="55"/>
    </location>
</feature>
<evidence type="ECO:0000313" key="3">
    <source>
        <dbReference type="EMBL" id="MFD1799757.1"/>
    </source>
</evidence>
<keyword evidence="4" id="KW-1185">Reference proteome</keyword>
<keyword evidence="1" id="KW-0812">Transmembrane</keyword>
<name>A0ABW4NMZ8_9LACT</name>
<accession>A0ABW4NMZ8</accession>
<dbReference type="EMBL" id="JBHUFF010000013">
    <property type="protein sequence ID" value="MFD1799757.1"/>
    <property type="molecule type" value="Genomic_DNA"/>
</dbReference>
<keyword evidence="1" id="KW-0472">Membrane</keyword>
<sequence>MRFKLTATNLIIIILILCLISELILYQKISFLQTTNLTFMIAGAFLIIGLFWATLHSGVFDFFHYSMRRVAAIAKRKEPLVDDETELMALSRAVGTGYKYPLKVGFGLLIICLIALAGHYLF</sequence>
<feature type="transmembrane region" description="Helical" evidence="1">
    <location>
        <begin position="6"/>
        <end position="25"/>
    </location>
</feature>
<proteinExistence type="predicted"/>
<dbReference type="Proteomes" id="UP001597285">
    <property type="component" value="Unassembled WGS sequence"/>
</dbReference>
<evidence type="ECO:0000259" key="2">
    <source>
        <dbReference type="Pfam" id="PF13038"/>
    </source>
</evidence>
<dbReference type="RefSeq" id="WP_058918076.1">
    <property type="nucleotide sequence ID" value="NZ_JBHSQC010000025.1"/>
</dbReference>
<feature type="transmembrane region" description="Helical" evidence="1">
    <location>
        <begin position="100"/>
        <end position="121"/>
    </location>
</feature>
<comment type="caution">
    <text evidence="3">The sequence shown here is derived from an EMBL/GenBank/DDBJ whole genome shotgun (WGS) entry which is preliminary data.</text>
</comment>
<reference evidence="4" key="1">
    <citation type="journal article" date="2019" name="Int. J. Syst. Evol. Microbiol.">
        <title>The Global Catalogue of Microorganisms (GCM) 10K type strain sequencing project: providing services to taxonomists for standard genome sequencing and annotation.</title>
        <authorList>
            <consortium name="The Broad Institute Genomics Platform"/>
            <consortium name="The Broad Institute Genome Sequencing Center for Infectious Disease"/>
            <person name="Wu L."/>
            <person name="Ma J."/>
        </authorList>
    </citation>
    <scope>NUCLEOTIDE SEQUENCE [LARGE SCALE GENOMIC DNA]</scope>
    <source>
        <strain evidence="4">KCTC 42143</strain>
    </source>
</reference>
<dbReference type="Pfam" id="PF13038">
    <property type="entry name" value="DUF3899"/>
    <property type="match status" value="1"/>
</dbReference>